<feature type="transmembrane region" description="Helical" evidence="10">
    <location>
        <begin position="405"/>
        <end position="426"/>
    </location>
</feature>
<dbReference type="OrthoDB" id="9810952at2"/>
<feature type="transmembrane region" description="Helical" evidence="10">
    <location>
        <begin position="295"/>
        <end position="328"/>
    </location>
</feature>
<feature type="transmembrane region" description="Helical" evidence="10">
    <location>
        <begin position="73"/>
        <end position="97"/>
    </location>
</feature>
<dbReference type="PANTHER" id="PTHR32024:SF1">
    <property type="entry name" value="KTR SYSTEM POTASSIUM UPTAKE PROTEIN B"/>
    <property type="match status" value="1"/>
</dbReference>
<evidence type="ECO:0000256" key="3">
    <source>
        <dbReference type="ARBA" id="ARBA00022475"/>
    </source>
</evidence>
<protein>
    <submittedName>
        <fullName evidence="11">Trk system potassium uptake protein TrkH</fullName>
    </submittedName>
</protein>
<feature type="transmembrane region" description="Helical" evidence="10">
    <location>
        <begin position="12"/>
        <end position="33"/>
    </location>
</feature>
<keyword evidence="12" id="KW-1185">Reference proteome</keyword>
<dbReference type="PANTHER" id="PTHR32024">
    <property type="entry name" value="TRK SYSTEM POTASSIUM UPTAKE PROTEIN TRKG-RELATED"/>
    <property type="match status" value="1"/>
</dbReference>
<dbReference type="KEGG" id="ttk:TST_0532"/>
<evidence type="ECO:0000256" key="4">
    <source>
        <dbReference type="ARBA" id="ARBA00022538"/>
    </source>
</evidence>
<evidence type="ECO:0000256" key="9">
    <source>
        <dbReference type="ARBA" id="ARBA00023136"/>
    </source>
</evidence>
<keyword evidence="3" id="KW-1003">Cell membrane</keyword>
<dbReference type="NCBIfam" id="TIGR00933">
    <property type="entry name" value="2a38"/>
    <property type="match status" value="1"/>
</dbReference>
<evidence type="ECO:0000256" key="8">
    <source>
        <dbReference type="ARBA" id="ARBA00023065"/>
    </source>
</evidence>
<keyword evidence="7 10" id="KW-1133">Transmembrane helix</keyword>
<evidence type="ECO:0000256" key="2">
    <source>
        <dbReference type="ARBA" id="ARBA00022448"/>
    </source>
</evidence>
<dbReference type="GO" id="GO:0005886">
    <property type="term" value="C:plasma membrane"/>
    <property type="evidence" value="ECO:0007669"/>
    <property type="project" value="UniProtKB-SubCell"/>
</dbReference>
<feature type="transmembrane region" description="Helical" evidence="10">
    <location>
        <begin position="39"/>
        <end position="61"/>
    </location>
</feature>
<sequence length="444" mass="48165">MKTIDSLSPSRIIVGSFVAAILVGTFFLMLPAATVDHKGLSFVDALFTATSATCVTGLVVVDTGKYLTHFGQMVVLILIQAGGLGIMTLSAFFAVAFGMRMSLRGKLILQDALNFYDMDTLGHLLVHIFVFTFLLEGVGFALLLLGFLSYGMPLSQAAYSAFFHSISAFCNAGFSLYSDSLSRFVNSLDINLTVCFLIISGGIGFPVLYDIYRWFKRRKKGSMLSFHTKVVLFTTSCLIVVSMVGIMLLEWNNVLATLSLKGKILASFFQSVTPRTAGFNTVDIGSMKEPTWLLLIVLMFIGASPGGTGGGVKTTTFMVVFLSVMAIVRNRRDAVIFKRRIGDEVIHKSVAIIFLALTFVILGTMAVSIVEKKPLIKVAFEVVSAFGTVGLSTGITSSLHPFSKYMLSFIMLVGRVGPLTAVVAMAQEGERERIRFPEGDIIVG</sequence>
<keyword evidence="6" id="KW-0630">Potassium</keyword>
<feature type="transmembrane region" description="Helical" evidence="10">
    <location>
        <begin position="190"/>
        <end position="209"/>
    </location>
</feature>
<dbReference type="Proteomes" id="UP000063234">
    <property type="component" value="Chromosome"/>
</dbReference>
<evidence type="ECO:0000313" key="11">
    <source>
        <dbReference type="EMBL" id="BAT71338.1"/>
    </source>
</evidence>
<accession>A0A0S3QSN3</accession>
<feature type="transmembrane region" description="Helical" evidence="10">
    <location>
        <begin position="157"/>
        <end position="178"/>
    </location>
</feature>
<dbReference type="InterPro" id="IPR003445">
    <property type="entry name" value="Cat_transpt"/>
</dbReference>
<evidence type="ECO:0000256" key="10">
    <source>
        <dbReference type="SAM" id="Phobius"/>
    </source>
</evidence>
<keyword evidence="4" id="KW-0633">Potassium transport</keyword>
<feature type="transmembrane region" description="Helical" evidence="10">
    <location>
        <begin position="230"/>
        <end position="249"/>
    </location>
</feature>
<evidence type="ECO:0000256" key="5">
    <source>
        <dbReference type="ARBA" id="ARBA00022692"/>
    </source>
</evidence>
<organism evidence="11 12">
    <name type="scientific">Thermosulfidibacter takaii (strain DSM 17441 / JCM 13301 / NBRC 103674 / ABI70S6)</name>
    <dbReference type="NCBI Taxonomy" id="1298851"/>
    <lineage>
        <taxon>Bacteria</taxon>
        <taxon>Pseudomonadati</taxon>
        <taxon>Thermosulfidibacterota</taxon>
        <taxon>Thermosulfidibacteria</taxon>
        <taxon>Thermosulfidibacterales</taxon>
        <taxon>Thermosulfidibacteraceae</taxon>
    </lineage>
</organism>
<keyword evidence="5 10" id="KW-0812">Transmembrane</keyword>
<dbReference type="Pfam" id="PF02386">
    <property type="entry name" value="TrkH"/>
    <property type="match status" value="1"/>
</dbReference>
<dbReference type="InterPro" id="IPR004772">
    <property type="entry name" value="TrkH"/>
</dbReference>
<feature type="transmembrane region" description="Helical" evidence="10">
    <location>
        <begin position="124"/>
        <end position="145"/>
    </location>
</feature>
<dbReference type="EMBL" id="AP013035">
    <property type="protein sequence ID" value="BAT71338.1"/>
    <property type="molecule type" value="Genomic_DNA"/>
</dbReference>
<comment type="subcellular location">
    <subcellularLocation>
        <location evidence="1">Cell membrane</location>
        <topology evidence="1">Multi-pass membrane protein</topology>
    </subcellularLocation>
</comment>
<evidence type="ECO:0000256" key="1">
    <source>
        <dbReference type="ARBA" id="ARBA00004651"/>
    </source>
</evidence>
<keyword evidence="9 10" id="KW-0472">Membrane</keyword>
<dbReference type="GO" id="GO:0015379">
    <property type="term" value="F:potassium:chloride symporter activity"/>
    <property type="evidence" value="ECO:0007669"/>
    <property type="project" value="InterPro"/>
</dbReference>
<feature type="transmembrane region" description="Helical" evidence="10">
    <location>
        <begin position="349"/>
        <end position="370"/>
    </location>
</feature>
<dbReference type="PATRIC" id="fig|1298851.3.peg.556"/>
<evidence type="ECO:0000313" key="12">
    <source>
        <dbReference type="Proteomes" id="UP000063234"/>
    </source>
</evidence>
<evidence type="ECO:0000256" key="7">
    <source>
        <dbReference type="ARBA" id="ARBA00022989"/>
    </source>
</evidence>
<proteinExistence type="predicted"/>
<dbReference type="STRING" id="1298851.TST_0532"/>
<dbReference type="RefSeq" id="WP_068549258.1">
    <property type="nucleotide sequence ID" value="NZ_AP013035.1"/>
</dbReference>
<reference evidence="12" key="1">
    <citation type="journal article" date="2018" name="Science">
        <title>A primordial and reversible TCA cycle in a facultatively chemolithoautotrophic thermophile.</title>
        <authorList>
            <person name="Nunoura T."/>
            <person name="Chikaraishi Y."/>
            <person name="Izaki R."/>
            <person name="Suwa T."/>
            <person name="Sato T."/>
            <person name="Harada T."/>
            <person name="Mori K."/>
            <person name="Kato Y."/>
            <person name="Miyazaki M."/>
            <person name="Shimamura S."/>
            <person name="Yanagawa K."/>
            <person name="Shuto A."/>
            <person name="Ohkouchi N."/>
            <person name="Fujita N."/>
            <person name="Takaki Y."/>
            <person name="Atomi H."/>
            <person name="Takai K."/>
        </authorList>
    </citation>
    <scope>NUCLEOTIDE SEQUENCE [LARGE SCALE GENOMIC DNA]</scope>
    <source>
        <strain evidence="12">DSM 17441 / JCM 13301 / NBRC 103674 / ABI70S6</strain>
    </source>
</reference>
<keyword evidence="8" id="KW-0406">Ion transport</keyword>
<gene>
    <name evidence="11" type="primary">trkH</name>
    <name evidence="11" type="ORF">TST_0532</name>
</gene>
<dbReference type="AlphaFoldDB" id="A0A0S3QSN3"/>
<keyword evidence="2" id="KW-0813">Transport</keyword>
<name>A0A0S3QSN3_THET7</name>
<evidence type="ECO:0000256" key="6">
    <source>
        <dbReference type="ARBA" id="ARBA00022958"/>
    </source>
</evidence>